<organism evidence="1 2">
    <name type="scientific">Frankliniella fusca</name>
    <dbReference type="NCBI Taxonomy" id="407009"/>
    <lineage>
        <taxon>Eukaryota</taxon>
        <taxon>Metazoa</taxon>
        <taxon>Ecdysozoa</taxon>
        <taxon>Arthropoda</taxon>
        <taxon>Hexapoda</taxon>
        <taxon>Insecta</taxon>
        <taxon>Pterygota</taxon>
        <taxon>Neoptera</taxon>
        <taxon>Paraneoptera</taxon>
        <taxon>Thysanoptera</taxon>
        <taxon>Terebrantia</taxon>
        <taxon>Thripoidea</taxon>
        <taxon>Thripidae</taxon>
        <taxon>Frankliniella</taxon>
    </lineage>
</organism>
<keyword evidence="2" id="KW-1185">Reference proteome</keyword>
<accession>A0AAE1L6W7</accession>
<name>A0AAE1L6W7_9NEOP</name>
<reference evidence="1" key="2">
    <citation type="journal article" date="2023" name="BMC Genomics">
        <title>Pest status, molecular evolution, and epigenetic factors derived from the genome assembly of Frankliniella fusca, a thysanopteran phytovirus vector.</title>
        <authorList>
            <person name="Catto M.A."/>
            <person name="Labadie P.E."/>
            <person name="Jacobson A.L."/>
            <person name="Kennedy G.G."/>
            <person name="Srinivasan R."/>
            <person name="Hunt B.G."/>
        </authorList>
    </citation>
    <scope>NUCLEOTIDE SEQUENCE</scope>
    <source>
        <strain evidence="1">PL_HMW_Pooled</strain>
    </source>
</reference>
<evidence type="ECO:0000313" key="1">
    <source>
        <dbReference type="EMBL" id="KAK3908059.1"/>
    </source>
</evidence>
<sequence length="68" mass="7879">MSNLYFIYCCSEEKEPLKEINVMNGKDKMTIEIMPMMQDNNLKKETMVDYDFKNSIARTGFVGKDSAV</sequence>
<reference evidence="1" key="1">
    <citation type="submission" date="2021-07" db="EMBL/GenBank/DDBJ databases">
        <authorList>
            <person name="Catto M.A."/>
            <person name="Jacobson A."/>
            <person name="Kennedy G."/>
            <person name="Labadie P."/>
            <person name="Hunt B.G."/>
            <person name="Srinivasan R."/>
        </authorList>
    </citation>
    <scope>NUCLEOTIDE SEQUENCE</scope>
    <source>
        <strain evidence="1">PL_HMW_Pooled</strain>
        <tissue evidence="1">Head</tissue>
    </source>
</reference>
<gene>
    <name evidence="1" type="ORF">KUF71_003191</name>
</gene>
<dbReference type="AlphaFoldDB" id="A0AAE1L6W7"/>
<protein>
    <submittedName>
        <fullName evidence="1">Fasciclin-2</fullName>
    </submittedName>
</protein>
<dbReference type="EMBL" id="JAHWGI010000027">
    <property type="protein sequence ID" value="KAK3908059.1"/>
    <property type="molecule type" value="Genomic_DNA"/>
</dbReference>
<evidence type="ECO:0000313" key="2">
    <source>
        <dbReference type="Proteomes" id="UP001219518"/>
    </source>
</evidence>
<comment type="caution">
    <text evidence="1">The sequence shown here is derived from an EMBL/GenBank/DDBJ whole genome shotgun (WGS) entry which is preliminary data.</text>
</comment>
<dbReference type="Proteomes" id="UP001219518">
    <property type="component" value="Unassembled WGS sequence"/>
</dbReference>
<proteinExistence type="predicted"/>